<dbReference type="EMBL" id="FNDN01000006">
    <property type="protein sequence ID" value="SDI24358.1"/>
    <property type="molecule type" value="Genomic_DNA"/>
</dbReference>
<accession>A0A1G8IZ85</accession>
<protein>
    <submittedName>
        <fullName evidence="2">Uncharacterized protein</fullName>
    </submittedName>
</protein>
<organism evidence="2 3">
    <name type="scientific">Rhodococcus triatomae</name>
    <dbReference type="NCBI Taxonomy" id="300028"/>
    <lineage>
        <taxon>Bacteria</taxon>
        <taxon>Bacillati</taxon>
        <taxon>Actinomycetota</taxon>
        <taxon>Actinomycetes</taxon>
        <taxon>Mycobacteriales</taxon>
        <taxon>Nocardiaceae</taxon>
        <taxon>Rhodococcus</taxon>
    </lineage>
</organism>
<dbReference type="Proteomes" id="UP000183263">
    <property type="component" value="Unassembled WGS sequence"/>
</dbReference>
<reference evidence="2 3" key="1">
    <citation type="submission" date="2016-10" db="EMBL/GenBank/DDBJ databases">
        <authorList>
            <person name="de Groot N.N."/>
        </authorList>
    </citation>
    <scope>NUCLEOTIDE SEQUENCE [LARGE SCALE GENOMIC DNA]</scope>
    <source>
        <strain evidence="2 3">DSM 44892</strain>
    </source>
</reference>
<keyword evidence="3" id="KW-1185">Reference proteome</keyword>
<name>A0A1G8IZ85_9NOCA</name>
<feature type="region of interest" description="Disordered" evidence="1">
    <location>
        <begin position="50"/>
        <end position="71"/>
    </location>
</feature>
<sequence>MLVRGGKFRVLSHLLREVPFIEASVASSGFGRGTPSSHLLREVPFIEAEPTDESAHPLGIQVAPPSGGALH</sequence>
<evidence type="ECO:0000256" key="1">
    <source>
        <dbReference type="SAM" id="MobiDB-lite"/>
    </source>
</evidence>
<evidence type="ECO:0000313" key="3">
    <source>
        <dbReference type="Proteomes" id="UP000183263"/>
    </source>
</evidence>
<evidence type="ECO:0000313" key="2">
    <source>
        <dbReference type="EMBL" id="SDI24358.1"/>
    </source>
</evidence>
<proteinExistence type="predicted"/>
<gene>
    <name evidence="2" type="ORF">SAMN05444695_10615</name>
</gene>
<dbReference type="AlphaFoldDB" id="A0A1G8IZ85"/>